<protein>
    <recommendedName>
        <fullName evidence="3">Transposase</fullName>
    </recommendedName>
</protein>
<keyword evidence="2" id="KW-1185">Reference proteome</keyword>
<evidence type="ECO:0008006" key="3">
    <source>
        <dbReference type="Google" id="ProtNLM"/>
    </source>
</evidence>
<gene>
    <name evidence="1" type="ORF">LTRI10_LOCUS39424</name>
</gene>
<organism evidence="1 2">
    <name type="scientific">Linum trigynum</name>
    <dbReference type="NCBI Taxonomy" id="586398"/>
    <lineage>
        <taxon>Eukaryota</taxon>
        <taxon>Viridiplantae</taxon>
        <taxon>Streptophyta</taxon>
        <taxon>Embryophyta</taxon>
        <taxon>Tracheophyta</taxon>
        <taxon>Spermatophyta</taxon>
        <taxon>Magnoliopsida</taxon>
        <taxon>eudicotyledons</taxon>
        <taxon>Gunneridae</taxon>
        <taxon>Pentapetalae</taxon>
        <taxon>rosids</taxon>
        <taxon>fabids</taxon>
        <taxon>Malpighiales</taxon>
        <taxon>Linaceae</taxon>
        <taxon>Linum</taxon>
    </lineage>
</organism>
<accession>A0AAV2FNM9</accession>
<evidence type="ECO:0000313" key="1">
    <source>
        <dbReference type="EMBL" id="CAL1399233.1"/>
    </source>
</evidence>
<dbReference type="Proteomes" id="UP001497516">
    <property type="component" value="Chromosome 7"/>
</dbReference>
<proteinExistence type="predicted"/>
<dbReference type="InterPro" id="IPR004242">
    <property type="entry name" value="Transposase_21"/>
</dbReference>
<reference evidence="1 2" key="1">
    <citation type="submission" date="2024-04" db="EMBL/GenBank/DDBJ databases">
        <authorList>
            <person name="Fracassetti M."/>
        </authorList>
    </citation>
    <scope>NUCLEOTIDE SEQUENCE [LARGE SCALE GENOMIC DNA]</scope>
</reference>
<dbReference type="PANTHER" id="PTHR10775">
    <property type="entry name" value="OS08G0208400 PROTEIN"/>
    <property type="match status" value="1"/>
</dbReference>
<dbReference type="EMBL" id="OZ034820">
    <property type="protein sequence ID" value="CAL1399233.1"/>
    <property type="molecule type" value="Genomic_DNA"/>
</dbReference>
<evidence type="ECO:0000313" key="2">
    <source>
        <dbReference type="Proteomes" id="UP001497516"/>
    </source>
</evidence>
<dbReference type="PANTHER" id="PTHR10775:SF177">
    <property type="entry name" value="TNP2, PARTIAL"/>
    <property type="match status" value="1"/>
</dbReference>
<name>A0AAV2FNM9_9ROSI</name>
<dbReference type="AlphaFoldDB" id="A0AAV2FNM9"/>
<dbReference type="Pfam" id="PF02992">
    <property type="entry name" value="Transposase_21"/>
    <property type="match status" value="1"/>
</dbReference>
<sequence length="375" mass="43393">MRWHKDNRVDDDILRHPADVQTWKDFDAAHNWFASDPRNVRLELLSDGFNPFGNMSTSYSMWPVVLTPYNLPPWYCMKESFLFLTVLIPGKKSPGKNIHVYLEPVIESLNELWNPGVKAYDAYSNETFQLHVALLWTINDFPAYGMLCGWSTKGRLACPVCNRETDYLRLQFGSKEFYLGHRRWLDKDHPWRRSRKFDGKSDFRARPQLLTGQQLLDQVTFALGSEQASSSRKRKRGASNPSLNWKTKAAFWGLPYWTSIALRHNLDVMHVEKNISENLLGTLMNIEGKTKYDMTVTLDLKNMGIRKELHIDRTGAKPCLPQACYSLSVSKQREVCEWLKTIKFPDAYASNISRCIISDGRSVTGMKSHDYHVFI</sequence>